<dbReference type="PANTHER" id="PTHR22600:SF26">
    <property type="entry name" value="BETA-N-ACETYLHEXOSAMINIDASE"/>
    <property type="match status" value="1"/>
</dbReference>
<evidence type="ECO:0000256" key="7">
    <source>
        <dbReference type="PIRNR" id="PIRNR001093"/>
    </source>
</evidence>
<evidence type="ECO:0000256" key="8">
    <source>
        <dbReference type="PIRSR" id="PIRSR001093-1"/>
    </source>
</evidence>
<gene>
    <name evidence="12" type="ORF">V9T40_006549</name>
</gene>
<dbReference type="EMBL" id="JBBCAQ010000014">
    <property type="protein sequence ID" value="KAK7598314.1"/>
    <property type="molecule type" value="Genomic_DNA"/>
</dbReference>
<dbReference type="EC" id="3.2.1.52" evidence="7"/>
<dbReference type="Pfam" id="PF00728">
    <property type="entry name" value="Glyco_hydro_20"/>
    <property type="match status" value="1"/>
</dbReference>
<comment type="caution">
    <text evidence="12">The sequence shown here is derived from an EMBL/GenBank/DDBJ whole genome shotgun (WGS) entry which is preliminary data.</text>
</comment>
<evidence type="ECO:0000256" key="5">
    <source>
        <dbReference type="ARBA" id="ARBA00023180"/>
    </source>
</evidence>
<organism evidence="12 13">
    <name type="scientific">Parthenolecanium corni</name>
    <dbReference type="NCBI Taxonomy" id="536013"/>
    <lineage>
        <taxon>Eukaryota</taxon>
        <taxon>Metazoa</taxon>
        <taxon>Ecdysozoa</taxon>
        <taxon>Arthropoda</taxon>
        <taxon>Hexapoda</taxon>
        <taxon>Insecta</taxon>
        <taxon>Pterygota</taxon>
        <taxon>Neoptera</taxon>
        <taxon>Paraneoptera</taxon>
        <taxon>Hemiptera</taxon>
        <taxon>Sternorrhyncha</taxon>
        <taxon>Coccoidea</taxon>
        <taxon>Coccidae</taxon>
        <taxon>Parthenolecanium</taxon>
    </lineage>
</organism>
<reference evidence="12 13" key="1">
    <citation type="submission" date="2024-03" db="EMBL/GenBank/DDBJ databases">
        <title>Adaptation during the transition from Ophiocordyceps entomopathogen to insect associate is accompanied by gene loss and intensified selection.</title>
        <authorList>
            <person name="Ward C.M."/>
            <person name="Onetto C.A."/>
            <person name="Borneman A.R."/>
        </authorList>
    </citation>
    <scope>NUCLEOTIDE SEQUENCE [LARGE SCALE GENOMIC DNA]</scope>
    <source>
        <strain evidence="12">AWRI1</strain>
        <tissue evidence="12">Single Adult Female</tissue>
    </source>
</reference>
<keyword evidence="5" id="KW-0325">Glycoprotein</keyword>
<evidence type="ECO:0000259" key="11">
    <source>
        <dbReference type="Pfam" id="PF14845"/>
    </source>
</evidence>
<proteinExistence type="inferred from homology"/>
<dbReference type="SUPFAM" id="SSF51445">
    <property type="entry name" value="(Trans)glycosidases"/>
    <property type="match status" value="1"/>
</dbReference>
<sequence length="625" mass="71692">MRHLWFWIFSCSLALVKSSAIQPKDIYCYSHQHPLTPQDTAWKCDPKSKHCSKTIVEFEKNSTDCLTSFKVCQLICDDYASLWPKPSKLRFNKKFKPIDVGTISFNTEVYNKNSELWNLLEALKHYFVDSVGYEFRGKHLSATKGELKIKFTVQDSTSSVFTNDIDESYNLQITSSNESVTIEAKTYLGIHNGIETLLQLIIYDNISNKVLISTAASVTDKPAFTYRGILLDTSRSYYSVKSIKKLLDGMAYNKLNTFHWHITDSHSFPYVSKTYPKMSKYGSYSPSQVYSWYDIKDIVQYAKIRGIRVLPEIDTPSHVGEGWQSFQNQSSSPVILCFNAEPWRHYCVEPPCGILNPLNPKVYEILKTIYGEFNELFQSDLFHMGGDEVSFACWNETESITSWIHEMKRNRSEDTFIDLWATFHDRAKAQLDAVTKGDKKKIVLWTSSLTESKKVTKLLDPKHFIIQVWTKGDDKQIAKLLNEGYELILSNYDALYLDCGFAAWIGEGNNWCSPYIGWQKIYENRPYSLLNNLNATYGLARADASSQILGAEAALWSEQGDSSSLDSRVWPRGAALAERLWSNPDSKWSDALNRLLYQRERLVARNINCDQVAPTWCLQNQGHCK</sequence>
<feature type="active site" description="Proton donor" evidence="8">
    <location>
        <position position="388"/>
    </location>
</feature>
<accession>A0AAN9TZJ3</accession>
<dbReference type="PRINTS" id="PR00738">
    <property type="entry name" value="GLHYDRLASE20"/>
</dbReference>
<dbReference type="GO" id="GO:0016231">
    <property type="term" value="F:beta-N-acetylglucosaminidase activity"/>
    <property type="evidence" value="ECO:0007669"/>
    <property type="project" value="TreeGrafter"/>
</dbReference>
<evidence type="ECO:0000256" key="1">
    <source>
        <dbReference type="ARBA" id="ARBA00001231"/>
    </source>
</evidence>
<feature type="signal peptide" evidence="9">
    <location>
        <begin position="1"/>
        <end position="20"/>
    </location>
</feature>
<keyword evidence="13" id="KW-1185">Reference proteome</keyword>
<dbReference type="FunFam" id="3.20.20.80:FF:000063">
    <property type="entry name" value="Beta-hexosaminidase"/>
    <property type="match status" value="1"/>
</dbReference>
<dbReference type="Pfam" id="PF14845">
    <property type="entry name" value="Glycohydro_20b2"/>
    <property type="match status" value="1"/>
</dbReference>
<comment type="catalytic activity">
    <reaction evidence="1 7">
        <text>Hydrolysis of terminal non-reducing N-acetyl-D-hexosamine residues in N-acetyl-beta-D-hexosaminides.</text>
        <dbReference type="EC" id="3.2.1.52"/>
    </reaction>
</comment>
<feature type="domain" description="Glycoside hydrolase family 20 catalytic" evidence="10">
    <location>
        <begin position="224"/>
        <end position="583"/>
    </location>
</feature>
<keyword evidence="4 7" id="KW-0378">Hydrolase</keyword>
<dbReference type="GO" id="GO:0005886">
    <property type="term" value="C:plasma membrane"/>
    <property type="evidence" value="ECO:0007669"/>
    <property type="project" value="TreeGrafter"/>
</dbReference>
<dbReference type="InterPro" id="IPR029018">
    <property type="entry name" value="Hex-like_dom2"/>
</dbReference>
<evidence type="ECO:0000313" key="12">
    <source>
        <dbReference type="EMBL" id="KAK7598314.1"/>
    </source>
</evidence>
<feature type="chain" id="PRO_5042937548" description="Beta-hexosaminidase" evidence="9">
    <location>
        <begin position="21"/>
        <end position="625"/>
    </location>
</feature>
<dbReference type="InterPro" id="IPR029019">
    <property type="entry name" value="HEX_eukaryotic_N"/>
</dbReference>
<dbReference type="PANTHER" id="PTHR22600">
    <property type="entry name" value="BETA-HEXOSAMINIDASE"/>
    <property type="match status" value="1"/>
</dbReference>
<dbReference type="CDD" id="cd06562">
    <property type="entry name" value="GH20_HexA_HexB-like"/>
    <property type="match status" value="1"/>
</dbReference>
<evidence type="ECO:0000256" key="6">
    <source>
        <dbReference type="ARBA" id="ARBA00023295"/>
    </source>
</evidence>
<dbReference type="GO" id="GO:0005975">
    <property type="term" value="P:carbohydrate metabolic process"/>
    <property type="evidence" value="ECO:0007669"/>
    <property type="project" value="InterPro"/>
</dbReference>
<dbReference type="SUPFAM" id="SSF55545">
    <property type="entry name" value="beta-N-acetylhexosaminidase-like domain"/>
    <property type="match status" value="1"/>
</dbReference>
<evidence type="ECO:0000256" key="3">
    <source>
        <dbReference type="ARBA" id="ARBA00022729"/>
    </source>
</evidence>
<evidence type="ECO:0000256" key="2">
    <source>
        <dbReference type="ARBA" id="ARBA00006285"/>
    </source>
</evidence>
<evidence type="ECO:0000259" key="10">
    <source>
        <dbReference type="Pfam" id="PF00728"/>
    </source>
</evidence>
<protein>
    <recommendedName>
        <fullName evidence="7">Beta-hexosaminidase</fullName>
        <ecNumber evidence="7">3.2.1.52</ecNumber>
    </recommendedName>
</protein>
<dbReference type="Proteomes" id="UP001367676">
    <property type="component" value="Unassembled WGS sequence"/>
</dbReference>
<dbReference type="GO" id="GO:0030203">
    <property type="term" value="P:glycosaminoglycan metabolic process"/>
    <property type="evidence" value="ECO:0007669"/>
    <property type="project" value="TreeGrafter"/>
</dbReference>
<evidence type="ECO:0000256" key="4">
    <source>
        <dbReference type="ARBA" id="ARBA00022801"/>
    </source>
</evidence>
<feature type="domain" description="Beta-hexosaminidase eukaryotic type N-terminal" evidence="11">
    <location>
        <begin position="82"/>
        <end position="200"/>
    </location>
</feature>
<evidence type="ECO:0000256" key="9">
    <source>
        <dbReference type="SAM" id="SignalP"/>
    </source>
</evidence>
<dbReference type="InterPro" id="IPR015883">
    <property type="entry name" value="Glyco_hydro_20_cat"/>
</dbReference>
<dbReference type="Gene3D" id="3.20.20.80">
    <property type="entry name" value="Glycosidases"/>
    <property type="match status" value="1"/>
</dbReference>
<dbReference type="InterPro" id="IPR025705">
    <property type="entry name" value="Beta_hexosaminidase_sua/sub"/>
</dbReference>
<dbReference type="PIRSF" id="PIRSF001093">
    <property type="entry name" value="B-hxosamndse_ab_euk"/>
    <property type="match status" value="1"/>
</dbReference>
<name>A0AAN9TZJ3_9HEMI</name>
<dbReference type="InterPro" id="IPR017853">
    <property type="entry name" value="GH"/>
</dbReference>
<keyword evidence="3 9" id="KW-0732">Signal</keyword>
<comment type="similarity">
    <text evidence="2 7">Belongs to the glycosyl hydrolase 20 family.</text>
</comment>
<dbReference type="AlphaFoldDB" id="A0AAN9TZJ3"/>
<evidence type="ECO:0000313" key="13">
    <source>
        <dbReference type="Proteomes" id="UP001367676"/>
    </source>
</evidence>
<dbReference type="Gene3D" id="3.30.379.10">
    <property type="entry name" value="Chitobiase/beta-hexosaminidase domain 2-like"/>
    <property type="match status" value="1"/>
</dbReference>
<keyword evidence="6 7" id="KW-0326">Glycosidase</keyword>